<reference evidence="4 5" key="1">
    <citation type="journal article" date="2010" name="Nature">
        <title>The Ectocarpus genome and the independent evolution of multicellularity in brown algae.</title>
        <authorList>
            <person name="Cock J.M."/>
            <person name="Sterck L."/>
            <person name="Rouze P."/>
            <person name="Scornet D."/>
            <person name="Allen A.E."/>
            <person name="Amoutzias G."/>
            <person name="Anthouard V."/>
            <person name="Artiguenave F."/>
            <person name="Aury J.M."/>
            <person name="Badger J.H."/>
            <person name="Beszteri B."/>
            <person name="Billiau K."/>
            <person name="Bonnet E."/>
            <person name="Bothwell J.H."/>
            <person name="Bowler C."/>
            <person name="Boyen C."/>
            <person name="Brownlee C."/>
            <person name="Carrano C.J."/>
            <person name="Charrier B."/>
            <person name="Cho G.Y."/>
            <person name="Coelho S.M."/>
            <person name="Collen J."/>
            <person name="Corre E."/>
            <person name="Da Silva C."/>
            <person name="Delage L."/>
            <person name="Delaroque N."/>
            <person name="Dittami S.M."/>
            <person name="Doulbeau S."/>
            <person name="Elias M."/>
            <person name="Farnham G."/>
            <person name="Gachon C.M."/>
            <person name="Gschloessl B."/>
            <person name="Heesch S."/>
            <person name="Jabbari K."/>
            <person name="Jubin C."/>
            <person name="Kawai H."/>
            <person name="Kimura K."/>
            <person name="Kloareg B."/>
            <person name="Kupper F.C."/>
            <person name="Lang D."/>
            <person name="Le Bail A."/>
            <person name="Leblanc C."/>
            <person name="Lerouge P."/>
            <person name="Lohr M."/>
            <person name="Lopez P.J."/>
            <person name="Martens C."/>
            <person name="Maumus F."/>
            <person name="Michel G."/>
            <person name="Miranda-Saavedra D."/>
            <person name="Morales J."/>
            <person name="Moreau H."/>
            <person name="Motomura T."/>
            <person name="Nagasato C."/>
            <person name="Napoli C.A."/>
            <person name="Nelson D.R."/>
            <person name="Nyvall-Collen P."/>
            <person name="Peters A.F."/>
            <person name="Pommier C."/>
            <person name="Potin P."/>
            <person name="Poulain J."/>
            <person name="Quesneville H."/>
            <person name="Read B."/>
            <person name="Rensing S.A."/>
            <person name="Ritter A."/>
            <person name="Rousvoal S."/>
            <person name="Samanta M."/>
            <person name="Samson G."/>
            <person name="Schroeder D.C."/>
            <person name="Segurens B."/>
            <person name="Strittmatter M."/>
            <person name="Tonon T."/>
            <person name="Tregear J.W."/>
            <person name="Valentin K."/>
            <person name="von Dassow P."/>
            <person name="Yamagishi T."/>
            <person name="Van de Peer Y."/>
            <person name="Wincker P."/>
        </authorList>
    </citation>
    <scope>NUCLEOTIDE SEQUENCE [LARGE SCALE GENOMIC DNA]</scope>
    <source>
        <strain evidence="5">Ec32 / CCAP1310/4</strain>
    </source>
</reference>
<dbReference type="PANTHER" id="PTHR24173">
    <property type="entry name" value="ANKYRIN REPEAT CONTAINING"/>
    <property type="match status" value="1"/>
</dbReference>
<name>D7FVJ3_ECTSI</name>
<dbReference type="PANTHER" id="PTHR24173:SF74">
    <property type="entry name" value="ANKYRIN REPEAT DOMAIN-CONTAINING PROTEIN 16"/>
    <property type="match status" value="1"/>
</dbReference>
<feature type="repeat" description="ANK" evidence="3">
    <location>
        <begin position="99"/>
        <end position="131"/>
    </location>
</feature>
<dbReference type="Pfam" id="PF12796">
    <property type="entry name" value="Ank_2"/>
    <property type="match status" value="2"/>
</dbReference>
<dbReference type="OrthoDB" id="163561at2759"/>
<dbReference type="InterPro" id="IPR036770">
    <property type="entry name" value="Ankyrin_rpt-contain_sf"/>
</dbReference>
<keyword evidence="1" id="KW-0677">Repeat</keyword>
<protein>
    <submittedName>
        <fullName evidence="4">Ankyrin repeat-containing protein, putative</fullName>
    </submittedName>
</protein>
<dbReference type="Proteomes" id="UP000002630">
    <property type="component" value="Linkage Group LG03"/>
</dbReference>
<dbReference type="PROSITE" id="PS50297">
    <property type="entry name" value="ANK_REP_REGION"/>
    <property type="match status" value="1"/>
</dbReference>
<evidence type="ECO:0000313" key="4">
    <source>
        <dbReference type="EMBL" id="CBJ31914.1"/>
    </source>
</evidence>
<dbReference type="eggNOG" id="KOG0504">
    <property type="taxonomic scope" value="Eukaryota"/>
</dbReference>
<dbReference type="PROSITE" id="PS50088">
    <property type="entry name" value="ANK_REPEAT"/>
    <property type="match status" value="2"/>
</dbReference>
<sequence>MFSHVLAIDGFPSFFGAQLDRGHCRKLLVSAAVGGSLDILLALLEVGGLLPIVREVGGPHSRPFSALYIAAANGRRSCVKALIEAGAALEYKCLMQGHLGKTALSIAVHKGHEEVVRELLAAGASVSNTRASVMIPEQNLLSVATSRNREGIIDDLVAAGADVGKDREECPPLHVAAKKGFCRPLERLLLAGAKVDCVDRVGRSALHVACFYNREGAVEVLLRHHASTSLLCDEGRSPFDMVAVDALETRQGRAMGRAMGTAMGRAMGGTSRTPCTLNAVETSVADRICGMLRNASKWGRRGWLVMMRARHLDATQVLGTSMSLLSLSTRRWKDGKNESLHDGLATEDTDHDCALGGQCSEQRVPTAPDNPVQAGDAIDGGQARDIRCRGAVVWLLHRPDQSGVFRRPEVKPPVVQLFGRMPQAGNRSIDPLRFLV</sequence>
<dbReference type="EMBL" id="FN649728">
    <property type="protein sequence ID" value="CBJ31914.1"/>
    <property type="molecule type" value="Genomic_DNA"/>
</dbReference>
<dbReference type="OMA" id="ACHETTM"/>
<dbReference type="SMART" id="SM00248">
    <property type="entry name" value="ANK"/>
    <property type="match status" value="6"/>
</dbReference>
<dbReference type="STRING" id="2880.D7FVJ3"/>
<dbReference type="AlphaFoldDB" id="D7FVJ3"/>
<organism evidence="4 5">
    <name type="scientific">Ectocarpus siliculosus</name>
    <name type="common">Brown alga</name>
    <name type="synonym">Conferva siliculosa</name>
    <dbReference type="NCBI Taxonomy" id="2880"/>
    <lineage>
        <taxon>Eukaryota</taxon>
        <taxon>Sar</taxon>
        <taxon>Stramenopiles</taxon>
        <taxon>Ochrophyta</taxon>
        <taxon>PX clade</taxon>
        <taxon>Phaeophyceae</taxon>
        <taxon>Ectocarpales</taxon>
        <taxon>Ectocarpaceae</taxon>
        <taxon>Ectocarpus</taxon>
    </lineage>
</organism>
<evidence type="ECO:0000256" key="3">
    <source>
        <dbReference type="PROSITE-ProRule" id="PRU00023"/>
    </source>
</evidence>
<evidence type="ECO:0000313" key="5">
    <source>
        <dbReference type="Proteomes" id="UP000002630"/>
    </source>
</evidence>
<accession>D7FVJ3</accession>
<keyword evidence="2 3" id="KW-0040">ANK repeat</keyword>
<dbReference type="SUPFAM" id="SSF48403">
    <property type="entry name" value="Ankyrin repeat"/>
    <property type="match status" value="1"/>
</dbReference>
<dbReference type="EMBL" id="FN648477">
    <property type="protein sequence ID" value="CBJ31914.1"/>
    <property type="molecule type" value="Genomic_DNA"/>
</dbReference>
<keyword evidence="5" id="KW-1185">Reference proteome</keyword>
<evidence type="ECO:0000256" key="2">
    <source>
        <dbReference type="ARBA" id="ARBA00023043"/>
    </source>
</evidence>
<dbReference type="InParanoid" id="D7FVJ3"/>
<proteinExistence type="predicted"/>
<dbReference type="Gene3D" id="1.25.40.20">
    <property type="entry name" value="Ankyrin repeat-containing domain"/>
    <property type="match status" value="2"/>
</dbReference>
<feature type="repeat" description="ANK" evidence="3">
    <location>
        <begin position="168"/>
        <end position="200"/>
    </location>
</feature>
<evidence type="ECO:0000256" key="1">
    <source>
        <dbReference type="ARBA" id="ARBA00022737"/>
    </source>
</evidence>
<gene>
    <name evidence="4" type="ORF">Esi_0291_0034</name>
</gene>
<dbReference type="InterPro" id="IPR002110">
    <property type="entry name" value="Ankyrin_rpt"/>
</dbReference>